<gene>
    <name evidence="1" type="ORF">J1784_18585</name>
</gene>
<dbReference type="EMBL" id="JAFMOY010000130">
    <property type="protein sequence ID" value="MBU9847008.1"/>
    <property type="molecule type" value="Genomic_DNA"/>
</dbReference>
<sequence>MFNRKNLFCLMALTGLGAAKSDASELSLYSVNTGSFVYHMTGNLGDYNEIFKNKFFSVERKFSQESKNSLLVGTMKNSFNDRCLSVGMRRDLMELNAKWRVKGVYAYTGEFFAKAFSDCGNHGSYHDFKKVTGIGFSPYIYHALQYNPTTFFGVEAGIIAPDIFATSIQWSFR</sequence>
<name>A0ABS6LJ98_9GAMM</name>
<proteinExistence type="predicted"/>
<reference evidence="1 2" key="1">
    <citation type="submission" date="2021-03" db="EMBL/GenBank/DDBJ databases">
        <title>Five novel Rahnella species.</title>
        <authorList>
            <person name="Brady C."/>
            <person name="Asselin J."/>
            <person name="Beer S."/>
            <person name="Bruberg M.B."/>
            <person name="Crampton B."/>
            <person name="Venter S."/>
            <person name="Arnold D."/>
            <person name="Denman S."/>
        </authorList>
    </citation>
    <scope>NUCLEOTIDE SEQUENCE [LARGE SCALE GENOMIC DNA]</scope>
    <source>
        <strain evidence="1 2">FRB 231</strain>
    </source>
</reference>
<evidence type="ECO:0000313" key="1">
    <source>
        <dbReference type="EMBL" id="MBU9847008.1"/>
    </source>
</evidence>
<comment type="caution">
    <text evidence="1">The sequence shown here is derived from an EMBL/GenBank/DDBJ whole genome shotgun (WGS) entry which is preliminary data.</text>
</comment>
<organism evidence="1 2">
    <name type="scientific">Rahnella ecdela</name>
    <dbReference type="NCBI Taxonomy" id="2816250"/>
    <lineage>
        <taxon>Bacteria</taxon>
        <taxon>Pseudomonadati</taxon>
        <taxon>Pseudomonadota</taxon>
        <taxon>Gammaproteobacteria</taxon>
        <taxon>Enterobacterales</taxon>
        <taxon>Yersiniaceae</taxon>
        <taxon>Rahnella</taxon>
    </lineage>
</organism>
<evidence type="ECO:0000313" key="2">
    <source>
        <dbReference type="Proteomes" id="UP000739284"/>
    </source>
</evidence>
<dbReference type="Proteomes" id="UP000739284">
    <property type="component" value="Unassembled WGS sequence"/>
</dbReference>
<accession>A0ABS6LJ98</accession>
<keyword evidence="2" id="KW-1185">Reference proteome</keyword>
<protein>
    <submittedName>
        <fullName evidence="1">Uncharacterized protein</fullName>
    </submittedName>
</protein>